<proteinExistence type="predicted"/>
<protein>
    <submittedName>
        <fullName evidence="2">Uncharacterized protein</fullName>
    </submittedName>
</protein>
<evidence type="ECO:0000313" key="3">
    <source>
        <dbReference type="Proteomes" id="UP001066276"/>
    </source>
</evidence>
<accession>A0AAV7TGI5</accession>
<feature type="compositionally biased region" description="Polar residues" evidence="1">
    <location>
        <begin position="69"/>
        <end position="78"/>
    </location>
</feature>
<reference evidence="2" key="1">
    <citation type="journal article" date="2022" name="bioRxiv">
        <title>Sequencing and chromosome-scale assembly of the giantPleurodeles waltlgenome.</title>
        <authorList>
            <person name="Brown T."/>
            <person name="Elewa A."/>
            <person name="Iarovenko S."/>
            <person name="Subramanian E."/>
            <person name="Araus A.J."/>
            <person name="Petzold A."/>
            <person name="Susuki M."/>
            <person name="Suzuki K.-i.T."/>
            <person name="Hayashi T."/>
            <person name="Toyoda A."/>
            <person name="Oliveira C."/>
            <person name="Osipova E."/>
            <person name="Leigh N.D."/>
            <person name="Simon A."/>
            <person name="Yun M.H."/>
        </authorList>
    </citation>
    <scope>NUCLEOTIDE SEQUENCE</scope>
    <source>
        <strain evidence="2">20211129_DDA</strain>
        <tissue evidence="2">Liver</tissue>
    </source>
</reference>
<dbReference type="EMBL" id="JANPWB010000006">
    <property type="protein sequence ID" value="KAJ1175698.1"/>
    <property type="molecule type" value="Genomic_DNA"/>
</dbReference>
<name>A0AAV7TGI5_PLEWA</name>
<dbReference type="Proteomes" id="UP001066276">
    <property type="component" value="Chromosome 3_2"/>
</dbReference>
<comment type="caution">
    <text evidence="2">The sequence shown here is derived from an EMBL/GenBank/DDBJ whole genome shotgun (WGS) entry which is preliminary data.</text>
</comment>
<organism evidence="2 3">
    <name type="scientific">Pleurodeles waltl</name>
    <name type="common">Iberian ribbed newt</name>
    <dbReference type="NCBI Taxonomy" id="8319"/>
    <lineage>
        <taxon>Eukaryota</taxon>
        <taxon>Metazoa</taxon>
        <taxon>Chordata</taxon>
        <taxon>Craniata</taxon>
        <taxon>Vertebrata</taxon>
        <taxon>Euteleostomi</taxon>
        <taxon>Amphibia</taxon>
        <taxon>Batrachia</taxon>
        <taxon>Caudata</taxon>
        <taxon>Salamandroidea</taxon>
        <taxon>Salamandridae</taxon>
        <taxon>Pleurodelinae</taxon>
        <taxon>Pleurodeles</taxon>
    </lineage>
</organism>
<sequence>MGKERVPETPASRISCPEHQIDKRNMTDTAPAHRAKKKQKNAWPGRRSAAYGEGARPALRRYAPPPSRVNSPAESGAP</sequence>
<gene>
    <name evidence="2" type="ORF">NDU88_000985</name>
</gene>
<evidence type="ECO:0000256" key="1">
    <source>
        <dbReference type="SAM" id="MobiDB-lite"/>
    </source>
</evidence>
<dbReference type="AlphaFoldDB" id="A0AAV7TGI5"/>
<evidence type="ECO:0000313" key="2">
    <source>
        <dbReference type="EMBL" id="KAJ1175698.1"/>
    </source>
</evidence>
<keyword evidence="3" id="KW-1185">Reference proteome</keyword>
<feature type="region of interest" description="Disordered" evidence="1">
    <location>
        <begin position="1"/>
        <end position="78"/>
    </location>
</feature>